<evidence type="ECO:0000313" key="4">
    <source>
        <dbReference type="Proteomes" id="UP000242317"/>
    </source>
</evidence>
<accession>A0A1G6GR50</accession>
<proteinExistence type="predicted"/>
<evidence type="ECO:0000256" key="1">
    <source>
        <dbReference type="SAM" id="MobiDB-lite"/>
    </source>
</evidence>
<feature type="compositionally biased region" description="Basic and acidic residues" evidence="1">
    <location>
        <begin position="1"/>
        <end position="16"/>
    </location>
</feature>
<keyword evidence="2" id="KW-0812">Transmembrane</keyword>
<keyword evidence="2" id="KW-1133">Transmembrane helix</keyword>
<evidence type="ECO:0000256" key="2">
    <source>
        <dbReference type="SAM" id="Phobius"/>
    </source>
</evidence>
<feature type="region of interest" description="Disordered" evidence="1">
    <location>
        <begin position="1"/>
        <end position="27"/>
    </location>
</feature>
<reference evidence="4" key="1">
    <citation type="submission" date="2016-09" db="EMBL/GenBank/DDBJ databases">
        <authorList>
            <person name="Varghese N."/>
            <person name="Submissions S."/>
        </authorList>
    </citation>
    <scope>NUCLEOTIDE SEQUENCE [LARGE SCALE GENOMIC DNA]</scope>
    <source>
        <strain evidence="4">ANC 3699</strain>
    </source>
</reference>
<dbReference type="EMBL" id="FMYK01000001">
    <property type="protein sequence ID" value="SDB84497.1"/>
    <property type="molecule type" value="Genomic_DNA"/>
</dbReference>
<dbReference type="Proteomes" id="UP000242317">
    <property type="component" value="Unassembled WGS sequence"/>
</dbReference>
<sequence>MKNQQEHIEKYKKESQQMRAKQRKRMEKLKLEKDRQEFLKSYTPRYLKNTFWGLLLTLLFLPIFLLAIHLIVTW</sequence>
<name>A0A1G6GR50_9GAMM</name>
<keyword evidence="4" id="KW-1185">Reference proteome</keyword>
<protein>
    <submittedName>
        <fullName evidence="3">Uncharacterized protein</fullName>
    </submittedName>
</protein>
<organism evidence="3 4">
    <name type="scientific">Acinetobacter marinus</name>
    <dbReference type="NCBI Taxonomy" id="281375"/>
    <lineage>
        <taxon>Bacteria</taxon>
        <taxon>Pseudomonadati</taxon>
        <taxon>Pseudomonadota</taxon>
        <taxon>Gammaproteobacteria</taxon>
        <taxon>Moraxellales</taxon>
        <taxon>Moraxellaceae</taxon>
        <taxon>Acinetobacter</taxon>
    </lineage>
</organism>
<gene>
    <name evidence="3" type="ORF">SAMN05421749_101310</name>
</gene>
<keyword evidence="2" id="KW-0472">Membrane</keyword>
<dbReference type="RefSeq" id="WP_092614969.1">
    <property type="nucleotide sequence ID" value="NZ_FMYK01000001.1"/>
</dbReference>
<evidence type="ECO:0000313" key="3">
    <source>
        <dbReference type="EMBL" id="SDB84497.1"/>
    </source>
</evidence>
<feature type="transmembrane region" description="Helical" evidence="2">
    <location>
        <begin position="50"/>
        <end position="72"/>
    </location>
</feature>
<dbReference type="AlphaFoldDB" id="A0A1G6GR50"/>